<keyword evidence="8 14" id="KW-0560">Oxidoreductase</keyword>
<dbReference type="InterPro" id="IPR011051">
    <property type="entry name" value="RmlC_Cupin_sf"/>
</dbReference>
<sequence>MKKCLPGYDNDWAFSLSPSYLMHVDRIIMGEFMRIPSEESLSDTSPLKSKYGRSATDCYTSPPTASDPYRYMLGFGNLFVSEAVPGTLPEGGRNVPQRCAFGLYSEQLNGTSFISSRQTLQHVWMYRIRPSVAHRPLQCMAANDDIEACFSPSNQCIKYTPLSYTWGPLEIPESMTRTTFLSGLKTMGGHGDPTNKEGIAIHMYAANASMENEAFCNNDGDFLIIPSEGALDIQTELGRMMVTPGEVCVIQAGIRWKVNLPRGKARGYVQEIFGSHYELPELGPLGSNGMALPRDFETPVASFDIDETKWTIIHKLTGDLFSYEQAWTPFDVVAWHGNYAPYKYELSKFVSFNSTLKEQVDPTIHTVLMARSKIPGVSLTEFAAFLPKWQTSTNTFRPPYYHRNMATEIGGLIYGQYGGSSREQVAGGLTLENSYMPHGESYEAWVKATTEPLENVLVGQDSLGFMLHISSHFSVTNFAMERHNCIRPQRAAFWDNVKGPFLDHIPAINKILQEQGLAPLGTPQ</sequence>
<dbReference type="InterPro" id="IPR046452">
    <property type="entry name" value="HgmA_N"/>
</dbReference>
<feature type="domain" description="Homogentisate 1,2-dioxygenase N-terminal" evidence="13">
    <location>
        <begin position="70"/>
        <end position="346"/>
    </location>
</feature>
<evidence type="ECO:0000256" key="5">
    <source>
        <dbReference type="ARBA" id="ARBA00022723"/>
    </source>
</evidence>
<evidence type="ECO:0000256" key="1">
    <source>
        <dbReference type="ARBA" id="ARBA00001962"/>
    </source>
</evidence>
<comment type="cofactor">
    <cofactor evidence="1 11">
        <name>Fe cation</name>
        <dbReference type="ChEBI" id="CHEBI:24875"/>
    </cofactor>
</comment>
<evidence type="ECO:0000313" key="14">
    <source>
        <dbReference type="EMBL" id="EED22615.1"/>
    </source>
</evidence>
<name>B8LUZ4_TALSN</name>
<dbReference type="InterPro" id="IPR005708">
    <property type="entry name" value="Homogentis_dOase"/>
</dbReference>
<dbReference type="SUPFAM" id="SSF51182">
    <property type="entry name" value="RmlC-like cupins"/>
    <property type="match status" value="1"/>
</dbReference>
<dbReference type="eggNOG" id="KOG1417">
    <property type="taxonomic scope" value="Eukaryota"/>
</dbReference>
<proteinExistence type="inferred from homology"/>
<dbReference type="GO" id="GO:0004411">
    <property type="term" value="F:homogentisate 1,2-dioxygenase activity"/>
    <property type="evidence" value="ECO:0007669"/>
    <property type="project" value="UniProtKB-EC"/>
</dbReference>
<comment type="similarity">
    <text evidence="3">Belongs to the homogentisate dioxygenase family.</text>
</comment>
<dbReference type="Pfam" id="PF04209">
    <property type="entry name" value="HgmA_C"/>
    <property type="match status" value="1"/>
</dbReference>
<evidence type="ECO:0000256" key="4">
    <source>
        <dbReference type="ARBA" id="ARBA00013127"/>
    </source>
</evidence>
<comment type="pathway">
    <text evidence="2">Amino-acid degradation; L-phenylalanine degradation; acetoacetate and fumarate from L-phenylalanine: step 4/6.</text>
</comment>
<feature type="binding site" evidence="11">
    <location>
        <position position="417"/>
    </location>
    <ligand>
        <name>homogentisate</name>
        <dbReference type="ChEBI" id="CHEBI:16169"/>
    </ligand>
</feature>
<feature type="domain" description="Homogentisate 1,2-dioxygenase C-terminal" evidence="12">
    <location>
        <begin position="347"/>
        <end position="498"/>
    </location>
</feature>
<dbReference type="EC" id="1.13.11.5" evidence="4"/>
<reference evidence="15" key="1">
    <citation type="journal article" date="2015" name="Genome Announc.">
        <title>Genome sequence of the AIDS-associated pathogen Penicillium marneffei (ATCC18224) and its near taxonomic relative Talaromyces stipitatus (ATCC10500).</title>
        <authorList>
            <person name="Nierman W.C."/>
            <person name="Fedorova-Abrams N.D."/>
            <person name="Andrianopoulos A."/>
        </authorList>
    </citation>
    <scope>NUCLEOTIDE SEQUENCE [LARGE SCALE GENOMIC DNA]</scope>
    <source>
        <strain evidence="15">ATCC 10500 / CBS 375.48 / QM 6759 / NRRL 1006</strain>
    </source>
</reference>
<dbReference type="HOGENOM" id="CLU_027174_0_1_1"/>
<dbReference type="InParanoid" id="B8LUZ4"/>
<dbReference type="Pfam" id="PF20510">
    <property type="entry name" value="HgmA_N"/>
    <property type="match status" value="1"/>
</dbReference>
<evidence type="ECO:0000256" key="7">
    <source>
        <dbReference type="ARBA" id="ARBA00022964"/>
    </source>
</evidence>
<dbReference type="InterPro" id="IPR046451">
    <property type="entry name" value="HgmA_C"/>
</dbReference>
<evidence type="ECO:0000259" key="13">
    <source>
        <dbReference type="Pfam" id="PF20510"/>
    </source>
</evidence>
<dbReference type="RefSeq" id="XP_002340002.1">
    <property type="nucleotide sequence ID" value="XM_002339961.1"/>
</dbReference>
<feature type="binding site" evidence="11">
    <location>
        <position position="402"/>
    </location>
    <ligand>
        <name>Fe cation</name>
        <dbReference type="ChEBI" id="CHEBI:24875"/>
    </ligand>
</feature>
<organism evidence="14 15">
    <name type="scientific">Talaromyces stipitatus (strain ATCC 10500 / CBS 375.48 / QM 6759 / NRRL 1006)</name>
    <name type="common">Penicillium stipitatum</name>
    <dbReference type="NCBI Taxonomy" id="441959"/>
    <lineage>
        <taxon>Eukaryota</taxon>
        <taxon>Fungi</taxon>
        <taxon>Dikarya</taxon>
        <taxon>Ascomycota</taxon>
        <taxon>Pezizomycotina</taxon>
        <taxon>Eurotiomycetes</taxon>
        <taxon>Eurotiomycetidae</taxon>
        <taxon>Eurotiales</taxon>
        <taxon>Trichocomaceae</taxon>
        <taxon>Talaromyces</taxon>
        <taxon>Talaromyces sect. Talaromyces</taxon>
    </lineage>
</organism>
<dbReference type="STRING" id="441959.B8LUZ4"/>
<dbReference type="OMA" id="YHRNMAT"/>
<dbReference type="GO" id="GO:0046872">
    <property type="term" value="F:metal ion binding"/>
    <property type="evidence" value="ECO:0007669"/>
    <property type="project" value="UniProtKB-KW"/>
</dbReference>
<feature type="binding site" evidence="11">
    <location>
        <position position="438"/>
    </location>
    <ligand>
        <name>Fe cation</name>
        <dbReference type="ChEBI" id="CHEBI:24875"/>
    </ligand>
</feature>
<evidence type="ECO:0000256" key="2">
    <source>
        <dbReference type="ARBA" id="ARBA00004704"/>
    </source>
</evidence>
<evidence type="ECO:0000256" key="9">
    <source>
        <dbReference type="ARBA" id="ARBA00023004"/>
    </source>
</evidence>
<keyword evidence="10" id="KW-0585">Phenylalanine catabolism</keyword>
<dbReference type="GO" id="GO:0006572">
    <property type="term" value="P:L-tyrosine catabolic process"/>
    <property type="evidence" value="ECO:0007669"/>
    <property type="project" value="UniProtKB-KW"/>
</dbReference>
<dbReference type="Proteomes" id="UP000001745">
    <property type="component" value="Unassembled WGS sequence"/>
</dbReference>
<evidence type="ECO:0000256" key="3">
    <source>
        <dbReference type="ARBA" id="ARBA00007757"/>
    </source>
</evidence>
<dbReference type="GO" id="GO:0005737">
    <property type="term" value="C:cytoplasm"/>
    <property type="evidence" value="ECO:0007669"/>
    <property type="project" value="TreeGrafter"/>
</dbReference>
<keyword evidence="7 14" id="KW-0223">Dioxygenase</keyword>
<dbReference type="OrthoDB" id="1689029at2759"/>
<dbReference type="PANTHER" id="PTHR11056">
    <property type="entry name" value="HOMOGENTISATE 1,2-DIOXYGENASE"/>
    <property type="match status" value="1"/>
</dbReference>
<dbReference type="InterPro" id="IPR014710">
    <property type="entry name" value="RmlC-like_jellyroll"/>
</dbReference>
<evidence type="ECO:0000256" key="10">
    <source>
        <dbReference type="ARBA" id="ARBA00023232"/>
    </source>
</evidence>
<evidence type="ECO:0000256" key="8">
    <source>
        <dbReference type="ARBA" id="ARBA00023002"/>
    </source>
</evidence>
<dbReference type="PhylomeDB" id="B8LUZ4"/>
<evidence type="ECO:0000259" key="12">
    <source>
        <dbReference type="Pfam" id="PF04209"/>
    </source>
</evidence>
<dbReference type="FunFam" id="2.60.120.10:FF:000034">
    <property type="entry name" value="Homogentisate 1,2-dioxygenase"/>
    <property type="match status" value="1"/>
</dbReference>
<feature type="binding site" evidence="11">
    <location>
        <position position="438"/>
    </location>
    <ligand>
        <name>homogentisate</name>
        <dbReference type="ChEBI" id="CHEBI:16169"/>
    </ligand>
</feature>
<dbReference type="GeneID" id="8101254"/>
<dbReference type="PANTHER" id="PTHR11056:SF0">
    <property type="entry name" value="HOMOGENTISATE 1,2-DIOXYGENASE"/>
    <property type="match status" value="1"/>
</dbReference>
<dbReference type="AlphaFoldDB" id="B8LUZ4"/>
<keyword evidence="6" id="KW-0828">Tyrosine catabolism</keyword>
<keyword evidence="15" id="KW-1185">Reference proteome</keyword>
<dbReference type="VEuPathDB" id="FungiDB:TSTA_061060"/>
<gene>
    <name evidence="14" type="ORF">TSTA_061060</name>
</gene>
<dbReference type="UniPathway" id="UPA00139">
    <property type="reaction ID" value="UER00339"/>
</dbReference>
<dbReference type="GO" id="GO:0006559">
    <property type="term" value="P:L-phenylalanine catabolic process"/>
    <property type="evidence" value="ECO:0007669"/>
    <property type="project" value="UniProtKB-UniPathway"/>
</dbReference>
<keyword evidence="9 11" id="KW-0408">Iron</keyword>
<protein>
    <recommendedName>
        <fullName evidence="4">homogentisate 1,2-dioxygenase</fullName>
        <ecNumber evidence="4">1.13.11.5</ecNumber>
    </recommendedName>
</protein>
<accession>B8LUZ4</accession>
<dbReference type="EMBL" id="EQ962652">
    <property type="protein sequence ID" value="EED22615.1"/>
    <property type="molecule type" value="Genomic_DNA"/>
</dbReference>
<evidence type="ECO:0000256" key="11">
    <source>
        <dbReference type="PIRSR" id="PIRSR605708-2"/>
    </source>
</evidence>
<feature type="binding site" evidence="11">
    <location>
        <position position="408"/>
    </location>
    <ligand>
        <name>Fe cation</name>
        <dbReference type="ChEBI" id="CHEBI:24875"/>
    </ligand>
</feature>
<evidence type="ECO:0000256" key="6">
    <source>
        <dbReference type="ARBA" id="ARBA00022878"/>
    </source>
</evidence>
<keyword evidence="5 11" id="KW-0479">Metal-binding</keyword>
<dbReference type="CDD" id="cd07000">
    <property type="entry name" value="cupin_HGO_N"/>
    <property type="match status" value="1"/>
</dbReference>
<evidence type="ECO:0000313" key="15">
    <source>
        <dbReference type="Proteomes" id="UP000001745"/>
    </source>
</evidence>
<dbReference type="Gene3D" id="2.60.120.10">
    <property type="entry name" value="Jelly Rolls"/>
    <property type="match status" value="1"/>
</dbReference>